<dbReference type="InterPro" id="IPR032675">
    <property type="entry name" value="LRR_dom_sf"/>
</dbReference>
<accession>A0A835G5N5</accession>
<evidence type="ECO:0000313" key="4">
    <source>
        <dbReference type="EMBL" id="KAF9407416.1"/>
    </source>
</evidence>
<dbReference type="SUPFAM" id="SSF52058">
    <property type="entry name" value="L domain-like"/>
    <property type="match status" value="1"/>
</dbReference>
<sequence length="479" mass="55560">MVGNEEKDISQKNGFTNGILKNPSINSLDYLSNIMELDMSNGKIQNLDKNIELPSRLIHLNLSNNKLTEVPTNVLKLDNLKSLDISFNSIVFFDDIPSFCHSIEKLNLSNNCLNGPPLWVWTEKPINLKYLNISNNKDLCSTFTDSYLDELSQYKTLVNEIDIHNCRLGKHVKLLASFCHTKVITLGNEEYVHRLVNNLDHLPCVGLENCKDVEIMNLTNTQLFHIYPSIDIYTNLKELNLSQNNLNSLPNEFCKLVKLETFVMSYNRLLYLPDNMCELTNLVTLQLDNNKLCMLPENLLELPNLRILDLYNNNLYEGPSNVNLEEVDLAHNHFDEPDSEDYLMKKKKLRIGKLDRKDGRKVEEISEEWEKTSSSSDEEELNDLSNDKFIQDDQKDDRASSPEDWDSDEYWIPQYYKPPSPPQSPWLYFVKKKMKEGNFCPMDAHTISISELVKYDQLYNPHLVHSLDWNSDNYSDDDS</sequence>
<keyword evidence="2" id="KW-0677">Repeat</keyword>
<dbReference type="SMART" id="SM00369">
    <property type="entry name" value="LRR_TYP"/>
    <property type="match status" value="5"/>
</dbReference>
<dbReference type="Pfam" id="PF00560">
    <property type="entry name" value="LRR_1"/>
    <property type="match status" value="2"/>
</dbReference>
<protein>
    <submittedName>
        <fullName evidence="4">Uncharacterized protein</fullName>
    </submittedName>
</protein>
<dbReference type="SMART" id="SM00364">
    <property type="entry name" value="LRR_BAC"/>
    <property type="match status" value="5"/>
</dbReference>
<dbReference type="PRINTS" id="PR00019">
    <property type="entry name" value="LEURICHRPT"/>
</dbReference>
<dbReference type="InterPro" id="IPR050216">
    <property type="entry name" value="LRR_domain-containing"/>
</dbReference>
<dbReference type="Gene3D" id="3.80.10.10">
    <property type="entry name" value="Ribonuclease Inhibitor"/>
    <property type="match status" value="2"/>
</dbReference>
<gene>
    <name evidence="4" type="ORF">HW555_012544</name>
</gene>
<dbReference type="GO" id="GO:0005737">
    <property type="term" value="C:cytoplasm"/>
    <property type="evidence" value="ECO:0007669"/>
    <property type="project" value="TreeGrafter"/>
</dbReference>
<dbReference type="PROSITE" id="PS51450">
    <property type="entry name" value="LRR"/>
    <property type="match status" value="3"/>
</dbReference>
<keyword evidence="5" id="KW-1185">Reference proteome</keyword>
<name>A0A835G5N5_SPOEX</name>
<dbReference type="Proteomes" id="UP000648187">
    <property type="component" value="Unassembled WGS sequence"/>
</dbReference>
<dbReference type="AlphaFoldDB" id="A0A835G5N5"/>
<dbReference type="InterPro" id="IPR003591">
    <property type="entry name" value="Leu-rich_rpt_typical-subtyp"/>
</dbReference>
<comment type="caution">
    <text evidence="4">The sequence shown here is derived from an EMBL/GenBank/DDBJ whole genome shotgun (WGS) entry which is preliminary data.</text>
</comment>
<feature type="compositionally biased region" description="Basic and acidic residues" evidence="3">
    <location>
        <begin position="362"/>
        <end position="371"/>
    </location>
</feature>
<evidence type="ECO:0000256" key="3">
    <source>
        <dbReference type="SAM" id="MobiDB-lite"/>
    </source>
</evidence>
<keyword evidence="1" id="KW-0433">Leucine-rich repeat</keyword>
<organism evidence="4 5">
    <name type="scientific">Spodoptera exigua</name>
    <name type="common">Beet armyworm</name>
    <name type="synonym">Noctua fulgens</name>
    <dbReference type="NCBI Taxonomy" id="7107"/>
    <lineage>
        <taxon>Eukaryota</taxon>
        <taxon>Metazoa</taxon>
        <taxon>Ecdysozoa</taxon>
        <taxon>Arthropoda</taxon>
        <taxon>Hexapoda</taxon>
        <taxon>Insecta</taxon>
        <taxon>Pterygota</taxon>
        <taxon>Neoptera</taxon>
        <taxon>Endopterygota</taxon>
        <taxon>Lepidoptera</taxon>
        <taxon>Glossata</taxon>
        <taxon>Ditrysia</taxon>
        <taxon>Noctuoidea</taxon>
        <taxon>Noctuidae</taxon>
        <taxon>Amphipyrinae</taxon>
        <taxon>Spodoptera</taxon>
    </lineage>
</organism>
<dbReference type="EMBL" id="JACKWZ010000473">
    <property type="protein sequence ID" value="KAF9407416.1"/>
    <property type="molecule type" value="Genomic_DNA"/>
</dbReference>
<dbReference type="PANTHER" id="PTHR48051:SF1">
    <property type="entry name" value="RAS SUPPRESSOR PROTEIN 1"/>
    <property type="match status" value="1"/>
</dbReference>
<proteinExistence type="predicted"/>
<evidence type="ECO:0000313" key="5">
    <source>
        <dbReference type="Proteomes" id="UP000648187"/>
    </source>
</evidence>
<evidence type="ECO:0000256" key="1">
    <source>
        <dbReference type="ARBA" id="ARBA00022614"/>
    </source>
</evidence>
<dbReference type="PANTHER" id="PTHR48051">
    <property type="match status" value="1"/>
</dbReference>
<dbReference type="InterPro" id="IPR001611">
    <property type="entry name" value="Leu-rich_rpt"/>
</dbReference>
<evidence type="ECO:0000256" key="2">
    <source>
        <dbReference type="ARBA" id="ARBA00022737"/>
    </source>
</evidence>
<feature type="region of interest" description="Disordered" evidence="3">
    <location>
        <begin position="362"/>
        <end position="406"/>
    </location>
</feature>
<reference evidence="4" key="1">
    <citation type="submission" date="2020-08" db="EMBL/GenBank/DDBJ databases">
        <title>Spodoptera exigua strain:BAW_Kor-Di-RS1 Genome sequencing and assembly.</title>
        <authorList>
            <person name="Kim J."/>
            <person name="Nam H.Y."/>
            <person name="Kwon M."/>
            <person name="Choi J.H."/>
            <person name="Cho S.R."/>
            <person name="Kim G.-H."/>
        </authorList>
    </citation>
    <scope>NUCLEOTIDE SEQUENCE</scope>
    <source>
        <strain evidence="4">BAW_Kor-Di-RS1</strain>
        <tissue evidence="4">Whole-body</tissue>
    </source>
</reference>
<dbReference type="OrthoDB" id="2021138at2759"/>
<feature type="compositionally biased region" description="Basic and acidic residues" evidence="3">
    <location>
        <begin position="385"/>
        <end position="401"/>
    </location>
</feature>